<accession>A0A8S3K095</accession>
<proteinExistence type="predicted"/>
<sequence length="87" mass="10034">MSLEEVRPVINCFCQILSSYGFSMITSEMFCLAKYDQSEATVPLWKLMYELIHFDSNPSSQEITKDIFSQTQKGISMCDYLNLSIDK</sequence>
<dbReference type="EMBL" id="CAJOBI010357262">
    <property type="protein sequence ID" value="CAF5224538.1"/>
    <property type="molecule type" value="Genomic_DNA"/>
</dbReference>
<evidence type="ECO:0000313" key="2">
    <source>
        <dbReference type="Proteomes" id="UP000676336"/>
    </source>
</evidence>
<gene>
    <name evidence="1" type="ORF">SMN809_LOCUS83849</name>
</gene>
<evidence type="ECO:0000313" key="1">
    <source>
        <dbReference type="EMBL" id="CAF5224538.1"/>
    </source>
</evidence>
<dbReference type="AlphaFoldDB" id="A0A8S3K095"/>
<name>A0A8S3K095_9BILA</name>
<comment type="caution">
    <text evidence="1">The sequence shown here is derived from an EMBL/GenBank/DDBJ whole genome shotgun (WGS) entry which is preliminary data.</text>
</comment>
<organism evidence="1 2">
    <name type="scientific">Rotaria magnacalcarata</name>
    <dbReference type="NCBI Taxonomy" id="392030"/>
    <lineage>
        <taxon>Eukaryota</taxon>
        <taxon>Metazoa</taxon>
        <taxon>Spiralia</taxon>
        <taxon>Gnathifera</taxon>
        <taxon>Rotifera</taxon>
        <taxon>Eurotatoria</taxon>
        <taxon>Bdelloidea</taxon>
        <taxon>Philodinida</taxon>
        <taxon>Philodinidae</taxon>
        <taxon>Rotaria</taxon>
    </lineage>
</organism>
<protein>
    <submittedName>
        <fullName evidence="1">Uncharacterized protein</fullName>
    </submittedName>
</protein>
<reference evidence="1" key="1">
    <citation type="submission" date="2021-02" db="EMBL/GenBank/DDBJ databases">
        <authorList>
            <person name="Nowell W R."/>
        </authorList>
    </citation>
    <scope>NUCLEOTIDE SEQUENCE</scope>
</reference>
<dbReference type="Proteomes" id="UP000676336">
    <property type="component" value="Unassembled WGS sequence"/>
</dbReference>